<dbReference type="Pfam" id="PF05170">
    <property type="entry name" value="AsmA"/>
    <property type="match status" value="1"/>
</dbReference>
<dbReference type="InterPro" id="IPR052894">
    <property type="entry name" value="AsmA-related"/>
</dbReference>
<keyword evidence="4" id="KW-1185">Reference proteome</keyword>
<evidence type="ECO:0000313" key="4">
    <source>
        <dbReference type="Proteomes" id="UP000002432"/>
    </source>
</evidence>
<dbReference type="GO" id="GO:0090313">
    <property type="term" value="P:regulation of protein targeting to membrane"/>
    <property type="evidence" value="ECO:0007669"/>
    <property type="project" value="TreeGrafter"/>
</dbReference>
<dbReference type="PANTHER" id="PTHR30441:SF4">
    <property type="entry name" value="PROTEIN ASMA"/>
    <property type="match status" value="1"/>
</dbReference>
<keyword evidence="1" id="KW-0812">Transmembrane</keyword>
<dbReference type="eggNOG" id="COG2982">
    <property type="taxonomic scope" value="Bacteria"/>
</dbReference>
<protein>
    <submittedName>
        <fullName evidence="3">AsmA</fullName>
    </submittedName>
</protein>
<keyword evidence="1" id="KW-1133">Transmembrane helix</keyword>
<dbReference type="Proteomes" id="UP000002432">
    <property type="component" value="Chromosome"/>
</dbReference>
<gene>
    <name evidence="3" type="ordered locus">Acid345_3857</name>
</gene>
<dbReference type="PANTHER" id="PTHR30441">
    <property type="entry name" value="DUF748 DOMAIN-CONTAINING PROTEIN"/>
    <property type="match status" value="1"/>
</dbReference>
<dbReference type="STRING" id="204669.Acid345_3857"/>
<dbReference type="HOGENOM" id="CLU_314156_0_0_0"/>
<dbReference type="OrthoDB" id="102779at2"/>
<dbReference type="GO" id="GO:0005886">
    <property type="term" value="C:plasma membrane"/>
    <property type="evidence" value="ECO:0007669"/>
    <property type="project" value="TreeGrafter"/>
</dbReference>
<dbReference type="RefSeq" id="WP_011524656.1">
    <property type="nucleotide sequence ID" value="NC_008009.1"/>
</dbReference>
<keyword evidence="1" id="KW-0472">Membrane</keyword>
<dbReference type="EnsemblBacteria" id="ABF42857">
    <property type="protein sequence ID" value="ABF42857"/>
    <property type="gene ID" value="Acid345_3857"/>
</dbReference>
<proteinExistence type="predicted"/>
<name>Q1IJU3_KORVE</name>
<accession>Q1IJU3</accession>
<feature type="transmembrane region" description="Helical" evidence="1">
    <location>
        <begin position="24"/>
        <end position="42"/>
    </location>
</feature>
<dbReference type="KEGG" id="aba:Acid345_3857"/>
<evidence type="ECO:0000313" key="3">
    <source>
        <dbReference type="EMBL" id="ABF42857.1"/>
    </source>
</evidence>
<dbReference type="InterPro" id="IPR007844">
    <property type="entry name" value="AsmA"/>
</dbReference>
<feature type="domain" description="AsmA" evidence="2">
    <location>
        <begin position="22"/>
        <end position="163"/>
    </location>
</feature>
<organism evidence="3 4">
    <name type="scientific">Koribacter versatilis (strain Ellin345)</name>
    <dbReference type="NCBI Taxonomy" id="204669"/>
    <lineage>
        <taxon>Bacteria</taxon>
        <taxon>Pseudomonadati</taxon>
        <taxon>Acidobacteriota</taxon>
        <taxon>Terriglobia</taxon>
        <taxon>Terriglobales</taxon>
        <taxon>Candidatus Korobacteraceae</taxon>
        <taxon>Candidatus Korobacter</taxon>
    </lineage>
</organism>
<dbReference type="AlphaFoldDB" id="Q1IJU3"/>
<evidence type="ECO:0000259" key="2">
    <source>
        <dbReference type="Pfam" id="PF05170"/>
    </source>
</evidence>
<evidence type="ECO:0000256" key="1">
    <source>
        <dbReference type="SAM" id="Phobius"/>
    </source>
</evidence>
<sequence length="862" mass="93776">MSEPGIPTPAVETEVRRRPSSRKIMFWIVVAILLGIFLPPFINVNRYRARIASSISNAVGRPATVGGVELRLLPQPGFDLHNVEIADDPSISPEYLLRAEEVTAYLRLSSLWRGRLEVARLNLTDPSLNVVRSDDGRWNLETLLSRTTQIPSAPTAQAHPESARRRFPYIEATGARINFKFGLEKKAFTFTEADLALWLAAENSWHMRLEAKPSRVDTKVTDTGSIKMEGSFERNSQLRYTPVKFSINWRDAQLGQVTKLLSGADHGWRGGTTLSITGSGTPADLAVIADVRVDDFRRYDIFSSGSMRLSAHCVTRYISPEEKFADLNCQAPIDKGILEMRGTVQRLRAPFYDLSFSGHNVALSSFMTFIHRAKRDLPEDLSASGATDFAFTARKALDSEAKILWSGNGSTSELVLHSQALGPDLAIGRVTYVIAPEPVEPPKRFRSKMDRATIPLEVDQFRLAVAQFPLPLGATAPTLAQAVITGEGFNIAIAGDTDLARALQVSRALGVDTPKVNAKGAAKVDLHVTGRWTGFEAPDVTGSAQLKNVVAEVPGIVEIIQVASATATVDEKALHLQNVVASFAKGPNVTGTVAVPRNCTNDRCPMDFTLHADELSPERLDSLLNPKLRNRPWYNFFMPRPASGTNPLSTVEASGRFAIDRWNMEGTVAAHVSGTANIAHEQVALGDLRADLLGGQHVGEWTIDFSKDHPVIDGKGKITHGNLSLLSTAMQDAWATGTVDLSYQVKMTGRNSEELRTSASGLGDFAVKDGTLRRMGLDGKASALKISKLDGTIELRDGNFVMNDAKLQSGPAVYTVQGTASWTRELNFKIADDQHGYAITGTIARPEVKSAPLAEATVNPGP</sequence>
<dbReference type="EMBL" id="CP000360">
    <property type="protein sequence ID" value="ABF42857.1"/>
    <property type="molecule type" value="Genomic_DNA"/>
</dbReference>
<reference evidence="3 4" key="1">
    <citation type="journal article" date="2009" name="Appl. Environ. Microbiol.">
        <title>Three genomes from the phylum Acidobacteria provide insight into the lifestyles of these microorganisms in soils.</title>
        <authorList>
            <person name="Ward N.L."/>
            <person name="Challacombe J.F."/>
            <person name="Janssen P.H."/>
            <person name="Henrissat B."/>
            <person name="Coutinho P.M."/>
            <person name="Wu M."/>
            <person name="Xie G."/>
            <person name="Haft D.H."/>
            <person name="Sait M."/>
            <person name="Badger J."/>
            <person name="Barabote R.D."/>
            <person name="Bradley B."/>
            <person name="Brettin T.S."/>
            <person name="Brinkac L.M."/>
            <person name="Bruce D."/>
            <person name="Creasy T."/>
            <person name="Daugherty S.C."/>
            <person name="Davidsen T.M."/>
            <person name="DeBoy R.T."/>
            <person name="Detter J.C."/>
            <person name="Dodson R.J."/>
            <person name="Durkin A.S."/>
            <person name="Ganapathy A."/>
            <person name="Gwinn-Giglio M."/>
            <person name="Han C.S."/>
            <person name="Khouri H."/>
            <person name="Kiss H."/>
            <person name="Kothari S.P."/>
            <person name="Madupu R."/>
            <person name="Nelson K.E."/>
            <person name="Nelson W.C."/>
            <person name="Paulsen I."/>
            <person name="Penn K."/>
            <person name="Ren Q."/>
            <person name="Rosovitz M.J."/>
            <person name="Selengut J.D."/>
            <person name="Shrivastava S."/>
            <person name="Sullivan S.A."/>
            <person name="Tapia R."/>
            <person name="Thompson L.S."/>
            <person name="Watkins K.L."/>
            <person name="Yang Q."/>
            <person name="Yu C."/>
            <person name="Zafar N."/>
            <person name="Zhou L."/>
            <person name="Kuske C.R."/>
        </authorList>
    </citation>
    <scope>NUCLEOTIDE SEQUENCE [LARGE SCALE GENOMIC DNA]</scope>
    <source>
        <strain evidence="3 4">Ellin345</strain>
    </source>
</reference>